<gene>
    <name evidence="1" type="ORF">IM811_002910</name>
</gene>
<evidence type="ECO:0000313" key="1">
    <source>
        <dbReference type="EMBL" id="KAF9747576.1"/>
    </source>
</evidence>
<organism evidence="1 2">
    <name type="scientific">Bionectria ochroleuca</name>
    <name type="common">Gliocladium roseum</name>
    <dbReference type="NCBI Taxonomy" id="29856"/>
    <lineage>
        <taxon>Eukaryota</taxon>
        <taxon>Fungi</taxon>
        <taxon>Dikarya</taxon>
        <taxon>Ascomycota</taxon>
        <taxon>Pezizomycotina</taxon>
        <taxon>Sordariomycetes</taxon>
        <taxon>Hypocreomycetidae</taxon>
        <taxon>Hypocreales</taxon>
        <taxon>Bionectriaceae</taxon>
        <taxon>Clonostachys</taxon>
    </lineage>
</organism>
<reference evidence="1" key="1">
    <citation type="submission" date="2020-10" db="EMBL/GenBank/DDBJ databases">
        <title>High-Quality Genome Resource of Clonostachys rosea strain S41 by Oxford Nanopore Long-Read Sequencing.</title>
        <authorList>
            <person name="Wang H."/>
        </authorList>
    </citation>
    <scope>NUCLEOTIDE SEQUENCE</scope>
    <source>
        <strain evidence="1">S41</strain>
    </source>
</reference>
<evidence type="ECO:0000313" key="2">
    <source>
        <dbReference type="Proteomes" id="UP000616885"/>
    </source>
</evidence>
<proteinExistence type="predicted"/>
<protein>
    <submittedName>
        <fullName evidence="1">Uncharacterized protein</fullName>
    </submittedName>
</protein>
<accession>A0A8H7KE00</accession>
<comment type="caution">
    <text evidence="1">The sequence shown here is derived from an EMBL/GenBank/DDBJ whole genome shotgun (WGS) entry which is preliminary data.</text>
</comment>
<name>A0A8H7KE00_BIOOC</name>
<dbReference type="AlphaFoldDB" id="A0A8H7KE00"/>
<dbReference type="EMBL" id="JADCTT010000010">
    <property type="protein sequence ID" value="KAF9747576.1"/>
    <property type="molecule type" value="Genomic_DNA"/>
</dbReference>
<sequence>MEFPPFYVNGEIASTHSTGPSLSLDAGFGVWDVGTDYNQPQTRDLANPAIGNQQSTEKEVPLEISTRLFSQLGTHSGAYRTKHIMGQNITPARGLPKSSTFSMIRNISSYSLES</sequence>
<dbReference type="Proteomes" id="UP000616885">
    <property type="component" value="Unassembled WGS sequence"/>
</dbReference>